<keyword evidence="1" id="KW-1133">Transmembrane helix</keyword>
<evidence type="ECO:0000256" key="1">
    <source>
        <dbReference type="SAM" id="Phobius"/>
    </source>
</evidence>
<dbReference type="AlphaFoldDB" id="A0A146KQT2"/>
<organism evidence="2">
    <name type="scientific">Lygus hesperus</name>
    <name type="common">Western plant bug</name>
    <dbReference type="NCBI Taxonomy" id="30085"/>
    <lineage>
        <taxon>Eukaryota</taxon>
        <taxon>Metazoa</taxon>
        <taxon>Ecdysozoa</taxon>
        <taxon>Arthropoda</taxon>
        <taxon>Hexapoda</taxon>
        <taxon>Insecta</taxon>
        <taxon>Pterygota</taxon>
        <taxon>Neoptera</taxon>
        <taxon>Paraneoptera</taxon>
        <taxon>Hemiptera</taxon>
        <taxon>Heteroptera</taxon>
        <taxon>Panheteroptera</taxon>
        <taxon>Cimicomorpha</taxon>
        <taxon>Miridae</taxon>
        <taxon>Mirini</taxon>
        <taxon>Lygus</taxon>
    </lineage>
</organism>
<reference evidence="2" key="1">
    <citation type="journal article" date="2016" name="Gigascience">
        <title>De novo construction of an expanded transcriptome assembly for the western tarnished plant bug, Lygus hesperus.</title>
        <authorList>
            <person name="Tassone E.E."/>
            <person name="Geib S.M."/>
            <person name="Hall B."/>
            <person name="Fabrick J.A."/>
            <person name="Brent C.S."/>
            <person name="Hull J.J."/>
        </authorList>
    </citation>
    <scope>NUCLEOTIDE SEQUENCE</scope>
</reference>
<gene>
    <name evidence="2" type="ORF">g.9627</name>
</gene>
<keyword evidence="1" id="KW-0812">Transmembrane</keyword>
<keyword evidence="1" id="KW-0472">Membrane</keyword>
<feature type="non-terminal residue" evidence="2">
    <location>
        <position position="166"/>
    </location>
</feature>
<proteinExistence type="predicted"/>
<evidence type="ECO:0000313" key="2">
    <source>
        <dbReference type="EMBL" id="JAP98368.1"/>
    </source>
</evidence>
<accession>A0A146KQT2</accession>
<feature type="transmembrane region" description="Helical" evidence="1">
    <location>
        <begin position="58"/>
        <end position="79"/>
    </location>
</feature>
<name>A0A146KQT2_LYGHE</name>
<dbReference type="EMBL" id="GDHC01020260">
    <property type="protein sequence ID" value="JAP98368.1"/>
    <property type="molecule type" value="Transcribed_RNA"/>
</dbReference>
<sequence>MMANFVPMYTLCTTTTLSILFSIASVYCSTVLLTSAHPHIYSHTHPQLARVPSPPTTFLLRFLMCFFAIKTYFLIIFLVKGVLPPDVFCPTVSNHSHQLLHPPPSSLSSYSIPLPSHSVLNSTLHSIYSMDPGDGVPFEDVSQVDTTSATASQPAQNVTAAAAAAA</sequence>
<protein>
    <submittedName>
        <fullName evidence="2">Uncharacterized protein</fullName>
    </submittedName>
</protein>